<evidence type="ECO:0000313" key="3">
    <source>
        <dbReference type="Proteomes" id="UP000015346"/>
    </source>
</evidence>
<gene>
    <name evidence="2" type="ORF">ruthe_01429</name>
</gene>
<sequence length="201" mass="21583">MMEIDHLAVTCADLDEGAAWVEARLGVPTEPGGRHDRFGTWNRLVSLGPGCYLEVIAPEPGTRPAGPRWFGLEEAGPPRLGNWIVRVADMAAALAAAPAAAGRPLDLSRGPFAWTVAVPPDGSLPWGGAFPTLIRWREGGHPADRLTDRGLRLIALEVGHPDAARLKGLLADLRDSRLILHEADRPMLRARLSTAHGEVVL</sequence>
<accession>S9R3Y8</accession>
<dbReference type="SUPFAM" id="SSF54593">
    <property type="entry name" value="Glyoxalase/Bleomycin resistance protein/Dihydroxybiphenyl dioxygenase"/>
    <property type="match status" value="1"/>
</dbReference>
<dbReference type="InterPro" id="IPR029068">
    <property type="entry name" value="Glyas_Bleomycin-R_OHBP_Dase"/>
</dbReference>
<protein>
    <submittedName>
        <fullName evidence="2">Glyoxalase-like domain protein</fullName>
    </submittedName>
</protein>
<dbReference type="STRING" id="1123069.ruthe_01429"/>
<reference evidence="2 3" key="1">
    <citation type="journal article" date="2013" name="Stand. Genomic Sci.">
        <title>Genome sequence of the reddish-pigmented Rubellimicrobium thermophilum type strain (DSM 16684(T)), a member of the Roseobacter clade.</title>
        <authorList>
            <person name="Fiebig A."/>
            <person name="Riedel T."/>
            <person name="Gronow S."/>
            <person name="Petersen J."/>
            <person name="Klenk H.P."/>
            <person name="Goker M."/>
        </authorList>
    </citation>
    <scope>NUCLEOTIDE SEQUENCE [LARGE SCALE GENOMIC DNA]</scope>
    <source>
        <strain evidence="2 3">DSM 16684</strain>
    </source>
</reference>
<dbReference type="Proteomes" id="UP000015346">
    <property type="component" value="Unassembled WGS sequence"/>
</dbReference>
<dbReference type="HOGENOM" id="CLU_083550_0_0_5"/>
<organism evidence="2 3">
    <name type="scientific">Rubellimicrobium thermophilum DSM 16684</name>
    <dbReference type="NCBI Taxonomy" id="1123069"/>
    <lineage>
        <taxon>Bacteria</taxon>
        <taxon>Pseudomonadati</taxon>
        <taxon>Pseudomonadota</taxon>
        <taxon>Alphaproteobacteria</taxon>
        <taxon>Rhodobacterales</taxon>
        <taxon>Roseobacteraceae</taxon>
        <taxon>Rubellimicrobium</taxon>
    </lineage>
</organism>
<comment type="caution">
    <text evidence="2">The sequence shown here is derived from an EMBL/GenBank/DDBJ whole genome shotgun (WGS) entry which is preliminary data.</text>
</comment>
<name>S9R3Y8_9RHOB</name>
<dbReference type="Pfam" id="PF13468">
    <property type="entry name" value="Glyoxalase_3"/>
    <property type="match status" value="1"/>
</dbReference>
<proteinExistence type="predicted"/>
<dbReference type="EMBL" id="AOLV01000010">
    <property type="protein sequence ID" value="EPX86612.1"/>
    <property type="molecule type" value="Genomic_DNA"/>
</dbReference>
<dbReference type="RefSeq" id="WP_021097520.1">
    <property type="nucleotide sequence ID" value="NZ_KE557320.1"/>
</dbReference>
<dbReference type="InterPro" id="IPR025870">
    <property type="entry name" value="Glyoxalase-like_dom"/>
</dbReference>
<keyword evidence="3" id="KW-1185">Reference proteome</keyword>
<dbReference type="AlphaFoldDB" id="S9R3Y8"/>
<evidence type="ECO:0000313" key="2">
    <source>
        <dbReference type="EMBL" id="EPX86612.1"/>
    </source>
</evidence>
<feature type="domain" description="Glyoxalase-like" evidence="1">
    <location>
        <begin position="4"/>
        <end position="173"/>
    </location>
</feature>
<dbReference type="Gene3D" id="3.10.180.10">
    <property type="entry name" value="2,3-Dihydroxybiphenyl 1,2-Dioxygenase, domain 1"/>
    <property type="match status" value="1"/>
</dbReference>
<evidence type="ECO:0000259" key="1">
    <source>
        <dbReference type="Pfam" id="PF13468"/>
    </source>
</evidence>
<dbReference type="OrthoDB" id="8451710at2"/>